<evidence type="ECO:0000256" key="2">
    <source>
        <dbReference type="ARBA" id="ARBA00012438"/>
    </source>
</evidence>
<feature type="domain" description="Histidine kinase" evidence="6">
    <location>
        <begin position="202"/>
        <end position="420"/>
    </location>
</feature>
<accession>A0A4V2FT11</accession>
<dbReference type="Gene3D" id="3.30.565.10">
    <property type="entry name" value="Histidine kinase-like ATPase, C-terminal domain"/>
    <property type="match status" value="1"/>
</dbReference>
<dbReference type="SUPFAM" id="SSF47384">
    <property type="entry name" value="Homodimeric domain of signal transducing histidine kinase"/>
    <property type="match status" value="1"/>
</dbReference>
<sequence>MKPQSKSNKSVVDILAKTNIDSSVIHLIEEKHRKIKEDLEQERQLYFDLANSQPTGVYRLRIPKANSVDESKFFSISDAPYIIEFANTRFCDILNVNLKEFLKSPGIINDFIFDSDREDFIQKNIEANRSLNPFIWEGRLFVRNKIIWVHFESVPRLLPNGDVVWTGVLFDITKRKKKQQEIQEKNKQLYILNAQKDKFFSIIAHDLKSPFNAIVGFSKILIEEIKSKNIEGIEKYAEIVLDSSNLAFDLLTNLMDWARSQTGRMVYEPTAVDFHELAKETVSVFTCIAKGKNIKINMDFDSKLPVCADYAMISTVLRNLISNAIKFTRNGGSVSIKAEQLAHHLKVVVSDTGVGISEAVISKLFRIDEKYSTSGTEDELGTGLGLILCKDFVEKHGGQIWVESLKDVGSSFIFTINNSRP</sequence>
<evidence type="ECO:0000313" key="7">
    <source>
        <dbReference type="EMBL" id="RZT96335.1"/>
    </source>
</evidence>
<reference evidence="7 8" key="1">
    <citation type="submission" date="2019-02" db="EMBL/GenBank/DDBJ databases">
        <title>Genomic Encyclopedia of Type Strains, Phase IV (KMG-IV): sequencing the most valuable type-strain genomes for metagenomic binning, comparative biology and taxonomic classification.</title>
        <authorList>
            <person name="Goeker M."/>
        </authorList>
    </citation>
    <scope>NUCLEOTIDE SEQUENCE [LARGE SCALE GENOMIC DNA]</scope>
    <source>
        <strain evidence="7 8">DSM 28825</strain>
    </source>
</reference>
<keyword evidence="4" id="KW-0808">Transferase</keyword>
<dbReference type="Gene3D" id="1.10.287.130">
    <property type="match status" value="1"/>
</dbReference>
<dbReference type="Pfam" id="PF00512">
    <property type="entry name" value="HisKA"/>
    <property type="match status" value="1"/>
</dbReference>
<evidence type="ECO:0000256" key="4">
    <source>
        <dbReference type="ARBA" id="ARBA00022679"/>
    </source>
</evidence>
<dbReference type="RefSeq" id="WP_130306223.1">
    <property type="nucleotide sequence ID" value="NZ_SHKN01000001.1"/>
</dbReference>
<gene>
    <name evidence="7" type="ORF">EV201_0973</name>
</gene>
<dbReference type="GO" id="GO:0005886">
    <property type="term" value="C:plasma membrane"/>
    <property type="evidence" value="ECO:0007669"/>
    <property type="project" value="TreeGrafter"/>
</dbReference>
<dbReference type="SMART" id="SM00388">
    <property type="entry name" value="HisKA"/>
    <property type="match status" value="1"/>
</dbReference>
<evidence type="ECO:0000259" key="6">
    <source>
        <dbReference type="PROSITE" id="PS50109"/>
    </source>
</evidence>
<keyword evidence="3" id="KW-0597">Phosphoprotein</keyword>
<dbReference type="EC" id="2.7.13.3" evidence="2"/>
<evidence type="ECO:0000256" key="3">
    <source>
        <dbReference type="ARBA" id="ARBA00022553"/>
    </source>
</evidence>
<proteinExistence type="predicted"/>
<organism evidence="7 8">
    <name type="scientific">Ancylomarina subtilis</name>
    <dbReference type="NCBI Taxonomy" id="1639035"/>
    <lineage>
        <taxon>Bacteria</taxon>
        <taxon>Pseudomonadati</taxon>
        <taxon>Bacteroidota</taxon>
        <taxon>Bacteroidia</taxon>
        <taxon>Marinilabiliales</taxon>
        <taxon>Marinifilaceae</taxon>
        <taxon>Ancylomarina</taxon>
    </lineage>
</organism>
<evidence type="ECO:0000256" key="1">
    <source>
        <dbReference type="ARBA" id="ARBA00000085"/>
    </source>
</evidence>
<dbReference type="CDD" id="cd00130">
    <property type="entry name" value="PAS"/>
    <property type="match status" value="1"/>
</dbReference>
<dbReference type="EMBL" id="SHKN01000001">
    <property type="protein sequence ID" value="RZT96335.1"/>
    <property type="molecule type" value="Genomic_DNA"/>
</dbReference>
<dbReference type="PROSITE" id="PS50109">
    <property type="entry name" value="HIS_KIN"/>
    <property type="match status" value="1"/>
</dbReference>
<dbReference type="InterPro" id="IPR036097">
    <property type="entry name" value="HisK_dim/P_sf"/>
</dbReference>
<dbReference type="SMART" id="SM00387">
    <property type="entry name" value="HATPase_c"/>
    <property type="match status" value="1"/>
</dbReference>
<comment type="caution">
    <text evidence="7">The sequence shown here is derived from an EMBL/GenBank/DDBJ whole genome shotgun (WGS) entry which is preliminary data.</text>
</comment>
<dbReference type="SUPFAM" id="SSF55785">
    <property type="entry name" value="PYP-like sensor domain (PAS domain)"/>
    <property type="match status" value="1"/>
</dbReference>
<dbReference type="InterPro" id="IPR000014">
    <property type="entry name" value="PAS"/>
</dbReference>
<comment type="catalytic activity">
    <reaction evidence="1">
        <text>ATP + protein L-histidine = ADP + protein N-phospho-L-histidine.</text>
        <dbReference type="EC" id="2.7.13.3"/>
    </reaction>
</comment>
<keyword evidence="5" id="KW-0418">Kinase</keyword>
<dbReference type="CDD" id="cd00075">
    <property type="entry name" value="HATPase"/>
    <property type="match status" value="1"/>
</dbReference>
<dbReference type="PANTHER" id="PTHR43047">
    <property type="entry name" value="TWO-COMPONENT HISTIDINE PROTEIN KINASE"/>
    <property type="match status" value="1"/>
</dbReference>
<name>A0A4V2FT11_9BACT</name>
<dbReference type="PANTHER" id="PTHR43047:SF72">
    <property type="entry name" value="OSMOSENSING HISTIDINE PROTEIN KINASE SLN1"/>
    <property type="match status" value="1"/>
</dbReference>
<keyword evidence="8" id="KW-1185">Reference proteome</keyword>
<dbReference type="OrthoDB" id="9781208at2"/>
<evidence type="ECO:0000313" key="8">
    <source>
        <dbReference type="Proteomes" id="UP000293562"/>
    </source>
</evidence>
<dbReference type="InterPro" id="IPR004358">
    <property type="entry name" value="Sig_transdc_His_kin-like_C"/>
</dbReference>
<dbReference type="InterPro" id="IPR003661">
    <property type="entry name" value="HisK_dim/P_dom"/>
</dbReference>
<dbReference type="AlphaFoldDB" id="A0A4V2FT11"/>
<dbReference type="GO" id="GO:0000155">
    <property type="term" value="F:phosphorelay sensor kinase activity"/>
    <property type="evidence" value="ECO:0007669"/>
    <property type="project" value="InterPro"/>
</dbReference>
<dbReference type="Gene3D" id="3.30.450.20">
    <property type="entry name" value="PAS domain"/>
    <property type="match status" value="1"/>
</dbReference>
<evidence type="ECO:0000256" key="5">
    <source>
        <dbReference type="ARBA" id="ARBA00022777"/>
    </source>
</evidence>
<dbReference type="InterPro" id="IPR036890">
    <property type="entry name" value="HATPase_C_sf"/>
</dbReference>
<dbReference type="FunFam" id="3.30.565.10:FF:000006">
    <property type="entry name" value="Sensor histidine kinase WalK"/>
    <property type="match status" value="1"/>
</dbReference>
<dbReference type="CDD" id="cd00082">
    <property type="entry name" value="HisKA"/>
    <property type="match status" value="1"/>
</dbReference>
<protein>
    <recommendedName>
        <fullName evidence="2">histidine kinase</fullName>
        <ecNumber evidence="2">2.7.13.3</ecNumber>
    </recommendedName>
</protein>
<dbReference type="InterPro" id="IPR035965">
    <property type="entry name" value="PAS-like_dom_sf"/>
</dbReference>
<dbReference type="PRINTS" id="PR00344">
    <property type="entry name" value="BCTRLSENSOR"/>
</dbReference>
<dbReference type="GO" id="GO:0009927">
    <property type="term" value="F:histidine phosphotransfer kinase activity"/>
    <property type="evidence" value="ECO:0007669"/>
    <property type="project" value="TreeGrafter"/>
</dbReference>
<dbReference type="Pfam" id="PF02518">
    <property type="entry name" value="HATPase_c"/>
    <property type="match status" value="1"/>
</dbReference>
<dbReference type="Proteomes" id="UP000293562">
    <property type="component" value="Unassembled WGS sequence"/>
</dbReference>
<dbReference type="InterPro" id="IPR005467">
    <property type="entry name" value="His_kinase_dom"/>
</dbReference>
<dbReference type="SUPFAM" id="SSF55874">
    <property type="entry name" value="ATPase domain of HSP90 chaperone/DNA topoisomerase II/histidine kinase"/>
    <property type="match status" value="1"/>
</dbReference>
<dbReference type="InterPro" id="IPR003594">
    <property type="entry name" value="HATPase_dom"/>
</dbReference>